<dbReference type="SUPFAM" id="SSF88659">
    <property type="entry name" value="Sigma3 and sigma4 domains of RNA polymerase sigma factors"/>
    <property type="match status" value="1"/>
</dbReference>
<keyword evidence="2" id="KW-0805">Transcription regulation</keyword>
<dbReference type="NCBIfam" id="NF005143">
    <property type="entry name" value="PRK06596.1"/>
    <property type="match status" value="1"/>
</dbReference>
<dbReference type="NCBIfam" id="TIGR02937">
    <property type="entry name" value="sigma70-ECF"/>
    <property type="match status" value="1"/>
</dbReference>
<evidence type="ECO:0000256" key="5">
    <source>
        <dbReference type="ARBA" id="ARBA00023163"/>
    </source>
</evidence>
<name>A0A4U1JKH9_9BACT</name>
<dbReference type="OrthoDB" id="9809557at2"/>
<evidence type="ECO:0000256" key="1">
    <source>
        <dbReference type="ARBA" id="ARBA00007788"/>
    </source>
</evidence>
<evidence type="ECO:0000256" key="4">
    <source>
        <dbReference type="ARBA" id="ARBA00023125"/>
    </source>
</evidence>
<dbReference type="Gene3D" id="1.20.140.160">
    <property type="match status" value="1"/>
</dbReference>
<dbReference type="InterPro" id="IPR009042">
    <property type="entry name" value="RNA_pol_sigma70_r1_2"/>
</dbReference>
<dbReference type="PANTHER" id="PTHR30376">
    <property type="entry name" value="SIGMA FACTOR RPOH HEAT SHOCK RELATED"/>
    <property type="match status" value="1"/>
</dbReference>
<evidence type="ECO:0000256" key="3">
    <source>
        <dbReference type="ARBA" id="ARBA00023082"/>
    </source>
</evidence>
<keyword evidence="3" id="KW-0731">Sigma factor</keyword>
<organism evidence="8 9">
    <name type="scientific">Polyangium fumosum</name>
    <dbReference type="NCBI Taxonomy" id="889272"/>
    <lineage>
        <taxon>Bacteria</taxon>
        <taxon>Pseudomonadati</taxon>
        <taxon>Myxococcota</taxon>
        <taxon>Polyangia</taxon>
        <taxon>Polyangiales</taxon>
        <taxon>Polyangiaceae</taxon>
        <taxon>Polyangium</taxon>
    </lineage>
</organism>
<dbReference type="SUPFAM" id="SSF88946">
    <property type="entry name" value="Sigma2 domain of RNA polymerase sigma factors"/>
    <property type="match status" value="1"/>
</dbReference>
<evidence type="ECO:0000313" key="8">
    <source>
        <dbReference type="EMBL" id="TKD13291.1"/>
    </source>
</evidence>
<dbReference type="InterPro" id="IPR007630">
    <property type="entry name" value="RNA_pol_sigma70_r4"/>
</dbReference>
<dbReference type="GO" id="GO:0003677">
    <property type="term" value="F:DNA binding"/>
    <property type="evidence" value="ECO:0007669"/>
    <property type="project" value="UniProtKB-KW"/>
</dbReference>
<evidence type="ECO:0000256" key="2">
    <source>
        <dbReference type="ARBA" id="ARBA00023015"/>
    </source>
</evidence>
<sequence>MATKKTEPGKKTTNASAGGATKRGKRSDASAAAKAEREASATSAEPADGADGADGAGDDEDRAAEPEGADGEVVEADFEIVDDDADAGSFGKMPLVERKGSQKSDAALSRTDPLQAYLREVQRHPLLTPEDEQKLTRHYAETQDVKTAARLVTANLRLVVKLAYEYRRAYKNIMDLIQEGNIGLMQAVKRYDPYRGVKLSSYAAWWIRAYILRFILNNWRLVKLGTTQAQRKLFFNLNKEKARLSAMGIEPTAGEIARRLSVDESEVVDMDRRLSSGEASLDAPVGDSEGRSVSRIDLMPSYTTGPDAAFESQEMAEMVRERLAKFRETLKGKDVIIFDKRMAAEDPLTLQELGDEFGISRERVRQLEARLTTKLREYLREELGDAVGGAS</sequence>
<evidence type="ECO:0000256" key="6">
    <source>
        <dbReference type="SAM" id="MobiDB-lite"/>
    </source>
</evidence>
<dbReference type="InterPro" id="IPR000943">
    <property type="entry name" value="RNA_pol_sigma70"/>
</dbReference>
<protein>
    <submittedName>
        <fullName evidence="8">Sigma-70 family RNA polymerase sigma factor</fullName>
    </submittedName>
</protein>
<gene>
    <name evidence="8" type="ORF">E8A74_01710</name>
</gene>
<dbReference type="InterPro" id="IPR014284">
    <property type="entry name" value="RNA_pol_sigma-70_dom"/>
</dbReference>
<feature type="compositionally biased region" description="Acidic residues" evidence="6">
    <location>
        <begin position="56"/>
        <end position="75"/>
    </location>
</feature>
<dbReference type="Gene3D" id="1.10.601.10">
    <property type="entry name" value="RNA Polymerase Primary Sigma Factor"/>
    <property type="match status" value="1"/>
</dbReference>
<keyword evidence="5" id="KW-0804">Transcription</keyword>
<reference evidence="8 9" key="1">
    <citation type="submission" date="2019-04" db="EMBL/GenBank/DDBJ databases">
        <authorList>
            <person name="Li Y."/>
            <person name="Wang J."/>
        </authorList>
    </citation>
    <scope>NUCLEOTIDE SEQUENCE [LARGE SCALE GENOMIC DNA]</scope>
    <source>
        <strain evidence="8 9">DSM 14668</strain>
    </source>
</reference>
<evidence type="ECO:0000313" key="9">
    <source>
        <dbReference type="Proteomes" id="UP000309215"/>
    </source>
</evidence>
<feature type="compositionally biased region" description="Low complexity" evidence="6">
    <location>
        <begin position="40"/>
        <end position="50"/>
    </location>
</feature>
<comment type="caution">
    <text evidence="8">The sequence shown here is derived from an EMBL/GenBank/DDBJ whole genome shotgun (WGS) entry which is preliminary data.</text>
</comment>
<keyword evidence="4" id="KW-0238">DNA-binding</keyword>
<dbReference type="RefSeq" id="WP_136927107.1">
    <property type="nucleotide sequence ID" value="NZ_SSMQ01000001.1"/>
</dbReference>
<feature type="region of interest" description="Disordered" evidence="6">
    <location>
        <begin position="1"/>
        <end position="75"/>
    </location>
</feature>
<dbReference type="InterPro" id="IPR050813">
    <property type="entry name" value="Sigma-70_Factor"/>
</dbReference>
<evidence type="ECO:0000259" key="7">
    <source>
        <dbReference type="PROSITE" id="PS00715"/>
    </source>
</evidence>
<dbReference type="GO" id="GO:0006352">
    <property type="term" value="P:DNA-templated transcription initiation"/>
    <property type="evidence" value="ECO:0007669"/>
    <property type="project" value="InterPro"/>
</dbReference>
<dbReference type="PROSITE" id="PS00715">
    <property type="entry name" value="SIGMA70_1"/>
    <property type="match status" value="1"/>
</dbReference>
<accession>A0A4U1JKH9</accession>
<dbReference type="Proteomes" id="UP000309215">
    <property type="component" value="Unassembled WGS sequence"/>
</dbReference>
<keyword evidence="9" id="KW-1185">Reference proteome</keyword>
<dbReference type="AlphaFoldDB" id="A0A4U1JKH9"/>
<dbReference type="Pfam" id="PF00140">
    <property type="entry name" value="Sigma70_r1_2"/>
    <property type="match status" value="1"/>
</dbReference>
<dbReference type="InterPro" id="IPR007627">
    <property type="entry name" value="RNA_pol_sigma70_r2"/>
</dbReference>
<dbReference type="EMBL" id="SSMQ01000001">
    <property type="protein sequence ID" value="TKD13291.1"/>
    <property type="molecule type" value="Genomic_DNA"/>
</dbReference>
<dbReference type="GO" id="GO:0016987">
    <property type="term" value="F:sigma factor activity"/>
    <property type="evidence" value="ECO:0007669"/>
    <property type="project" value="UniProtKB-KW"/>
</dbReference>
<feature type="compositionally biased region" description="Basic and acidic residues" evidence="6">
    <location>
        <begin position="1"/>
        <end position="10"/>
    </location>
</feature>
<dbReference type="Pfam" id="PF04545">
    <property type="entry name" value="Sigma70_r4"/>
    <property type="match status" value="1"/>
</dbReference>
<dbReference type="InterPro" id="IPR013324">
    <property type="entry name" value="RNA_pol_sigma_r3/r4-like"/>
</dbReference>
<proteinExistence type="inferred from homology"/>
<feature type="domain" description="RNA polymerase sigma-70" evidence="7">
    <location>
        <begin position="175"/>
        <end position="188"/>
    </location>
</feature>
<dbReference type="PRINTS" id="PR00046">
    <property type="entry name" value="SIGMA70FCT"/>
</dbReference>
<comment type="similarity">
    <text evidence="1">Belongs to the sigma-70 factor family.</text>
</comment>
<dbReference type="PANTHER" id="PTHR30376:SF3">
    <property type="entry name" value="RNA POLYMERASE SIGMA FACTOR RPOH"/>
    <property type="match status" value="1"/>
</dbReference>
<dbReference type="Pfam" id="PF04542">
    <property type="entry name" value="Sigma70_r2"/>
    <property type="match status" value="1"/>
</dbReference>
<dbReference type="InterPro" id="IPR013325">
    <property type="entry name" value="RNA_pol_sigma_r2"/>
</dbReference>